<organism evidence="1 2">
    <name type="scientific">Clavelina lepadiformis</name>
    <name type="common">Light-bulb sea squirt</name>
    <name type="synonym">Ascidia lepadiformis</name>
    <dbReference type="NCBI Taxonomy" id="159417"/>
    <lineage>
        <taxon>Eukaryota</taxon>
        <taxon>Metazoa</taxon>
        <taxon>Chordata</taxon>
        <taxon>Tunicata</taxon>
        <taxon>Ascidiacea</taxon>
        <taxon>Aplousobranchia</taxon>
        <taxon>Clavelinidae</taxon>
        <taxon>Clavelina</taxon>
    </lineage>
</organism>
<comment type="caution">
    <text evidence="1">The sequence shown here is derived from an EMBL/GenBank/DDBJ whole genome shotgun (WGS) entry which is preliminary data.</text>
</comment>
<evidence type="ECO:0000313" key="1">
    <source>
        <dbReference type="EMBL" id="CAK8676243.1"/>
    </source>
</evidence>
<gene>
    <name evidence="1" type="ORF">CVLEPA_LOCUS5711</name>
</gene>
<reference evidence="1 2" key="1">
    <citation type="submission" date="2024-02" db="EMBL/GenBank/DDBJ databases">
        <authorList>
            <person name="Daric V."/>
            <person name="Darras S."/>
        </authorList>
    </citation>
    <scope>NUCLEOTIDE SEQUENCE [LARGE SCALE GENOMIC DNA]</scope>
</reference>
<accession>A0ABP0FBS0</accession>
<evidence type="ECO:0000313" key="2">
    <source>
        <dbReference type="Proteomes" id="UP001642483"/>
    </source>
</evidence>
<protein>
    <submittedName>
        <fullName evidence="1">Uncharacterized protein</fullName>
    </submittedName>
</protein>
<dbReference type="Proteomes" id="UP001642483">
    <property type="component" value="Unassembled WGS sequence"/>
</dbReference>
<keyword evidence="2" id="KW-1185">Reference proteome</keyword>
<sequence length="275" mass="31084">MAHHKNFSFLPLEGKRHCTLIWDSLQQISHTFPPIHSGQTASASCVNFNGNSFPKIRYDTSGESQQLISILHHFIPGCTEGDKRLSLKGIGTLRQVLRESRLVKHFSKVEDTKTVVLAWLKPHRYKSHGFSLPQHRAKPKYALKRNRMQPTQHIIRKEHVATNKVRTETHVVKEGTTLKQKTAAHGNTHKRQCVEHTPCCSLVDEMFNSLLTSHTGNLLACSCVGVELHLYLQEAVLMDYTGGDRMKGALSYLQNKKVSLFTTLISPNVHVSHNI</sequence>
<name>A0ABP0FBS0_CLALP</name>
<dbReference type="EMBL" id="CAWYQH010000024">
    <property type="protein sequence ID" value="CAK8676243.1"/>
    <property type="molecule type" value="Genomic_DNA"/>
</dbReference>
<proteinExistence type="predicted"/>